<organism evidence="1 2">
    <name type="scientific">Kingdonia uniflora</name>
    <dbReference type="NCBI Taxonomy" id="39325"/>
    <lineage>
        <taxon>Eukaryota</taxon>
        <taxon>Viridiplantae</taxon>
        <taxon>Streptophyta</taxon>
        <taxon>Embryophyta</taxon>
        <taxon>Tracheophyta</taxon>
        <taxon>Spermatophyta</taxon>
        <taxon>Magnoliopsida</taxon>
        <taxon>Ranunculales</taxon>
        <taxon>Circaeasteraceae</taxon>
        <taxon>Kingdonia</taxon>
    </lineage>
</organism>
<name>A0A7J7LAS7_9MAGN</name>
<evidence type="ECO:0000313" key="2">
    <source>
        <dbReference type="Proteomes" id="UP000541444"/>
    </source>
</evidence>
<gene>
    <name evidence="1" type="ORF">GIB67_039667</name>
</gene>
<dbReference type="Proteomes" id="UP000541444">
    <property type="component" value="Unassembled WGS sequence"/>
</dbReference>
<accession>A0A7J7LAS7</accession>
<dbReference type="AlphaFoldDB" id="A0A7J7LAS7"/>
<protein>
    <submittedName>
        <fullName evidence="1">Uncharacterized protein</fullName>
    </submittedName>
</protein>
<comment type="caution">
    <text evidence="1">The sequence shown here is derived from an EMBL/GenBank/DDBJ whole genome shotgun (WGS) entry which is preliminary data.</text>
</comment>
<dbReference type="EMBL" id="JACGCM010002451">
    <property type="protein sequence ID" value="KAF6139745.1"/>
    <property type="molecule type" value="Genomic_DNA"/>
</dbReference>
<proteinExistence type="predicted"/>
<dbReference type="OrthoDB" id="1751483at2759"/>
<reference evidence="1 2" key="1">
    <citation type="journal article" date="2020" name="IScience">
        <title>Genome Sequencing of the Endangered Kingdonia uniflora (Circaeasteraceae, Ranunculales) Reveals Potential Mechanisms of Evolutionary Specialization.</title>
        <authorList>
            <person name="Sun Y."/>
            <person name="Deng T."/>
            <person name="Zhang A."/>
            <person name="Moore M.J."/>
            <person name="Landis J.B."/>
            <person name="Lin N."/>
            <person name="Zhang H."/>
            <person name="Zhang X."/>
            <person name="Huang J."/>
            <person name="Zhang X."/>
            <person name="Sun H."/>
            <person name="Wang H."/>
        </authorList>
    </citation>
    <scope>NUCLEOTIDE SEQUENCE [LARGE SCALE GENOMIC DNA]</scope>
    <source>
        <strain evidence="1">TB1705</strain>
        <tissue evidence="1">Leaf</tissue>
    </source>
</reference>
<evidence type="ECO:0000313" key="1">
    <source>
        <dbReference type="EMBL" id="KAF6139745.1"/>
    </source>
</evidence>
<sequence>MSLLIFGNLQNNHFSSVVPKQFQSIPNLWIEGNRFQFGVDYPMWDFPEAITDDLNSPRQLSLAPLKTIHLFTLVNQRKEGLRYDVGTILVVDTIDSTYDPGTKKIIIVRSDLEKIRVISRKLAIAYCSNVEFSRQVLSLLIRKVTFSDVVEVFGDDSRIIPLGASLLTSGNYSNVEVKEKRTSHIKNGNKRSTKKRRSVKRCLETFSGEGKNSDSTSNLISNDLIDMTCDIRDKLCNVIHGTRDKSWWLSYGVCKRSRLDLDAPLKIMSGKSELSSYDKCYYIVDNGDVRISLTNDNSLSSDMVQYVSSMARNMFSSQLSDLSLLATFDDDVFEITKEAIALAWDKRQDAYLETCNVNNEIIGVVTSMVDSRAWHEKLGHVSIWMKALFPRRVLDKLKSIDLFFCEDVVLVKLKKVGFPRNRRKLNMGSNDSNHLYDDVWEPIRVSFNGGFHGFIVFIGDSTRELGVHFLKNEIDWFDVFAR</sequence>
<keyword evidence="2" id="KW-1185">Reference proteome</keyword>